<feature type="compositionally biased region" description="Basic and acidic residues" evidence="1">
    <location>
        <begin position="13"/>
        <end position="27"/>
    </location>
</feature>
<dbReference type="AlphaFoldDB" id="A0A1P8BEQ7"/>
<dbReference type="RefSeq" id="NP_001331694.1">
    <property type="nucleotide sequence ID" value="NM_001345598.1"/>
</dbReference>
<evidence type="ECO:0000313" key="2">
    <source>
        <dbReference type="Araport" id="AT5G63625"/>
    </source>
</evidence>
<dbReference type="GeneID" id="28721286"/>
<dbReference type="TAIR" id="AT5G63625"/>
<dbReference type="Proteomes" id="UP000006548">
    <property type="component" value="Chromosome 5"/>
</dbReference>
<proteinExistence type="predicted"/>
<organism evidence="3 4">
    <name type="scientific">Arabidopsis thaliana</name>
    <name type="common">Mouse-ear cress</name>
    <dbReference type="NCBI Taxonomy" id="3702"/>
    <lineage>
        <taxon>Eukaryota</taxon>
        <taxon>Viridiplantae</taxon>
        <taxon>Streptophyta</taxon>
        <taxon>Embryophyta</taxon>
        <taxon>Tracheophyta</taxon>
        <taxon>Spermatophyta</taxon>
        <taxon>Magnoliopsida</taxon>
        <taxon>eudicotyledons</taxon>
        <taxon>Gunneridae</taxon>
        <taxon>Pentapetalae</taxon>
        <taxon>rosids</taxon>
        <taxon>malvids</taxon>
        <taxon>Brassicales</taxon>
        <taxon>Brassicaceae</taxon>
        <taxon>Camelineae</taxon>
        <taxon>Arabidopsis</taxon>
    </lineage>
</organism>
<dbReference type="InParanoid" id="A0A1P8BEQ7"/>
<sequence>MRFACTITLGEKASTKEEDANQRKTENESTGGDKGIAMLNFNALRTNRVKHAVPSYGSLSRVISSTAFYAIKKIFHVQAEAPSNLCYGTLQKTSDDSKTELHYQSKTNEKDVARLHCFHSQFSP</sequence>
<dbReference type="EMBL" id="CP002688">
    <property type="protein sequence ID" value="ANM70057.1"/>
    <property type="molecule type" value="Genomic_DNA"/>
</dbReference>
<dbReference type="ExpressionAtlas" id="A0A1P8BEQ7">
    <property type="expression patterns" value="baseline and differential"/>
</dbReference>
<feature type="region of interest" description="Disordered" evidence="1">
    <location>
        <begin position="13"/>
        <end position="33"/>
    </location>
</feature>
<evidence type="ECO:0000256" key="1">
    <source>
        <dbReference type="SAM" id="MobiDB-lite"/>
    </source>
</evidence>
<dbReference type="Araport" id="AT5G63625"/>
<name>A0A1P8BEQ7_ARATH</name>
<evidence type="ECO:0000313" key="4">
    <source>
        <dbReference type="Proteomes" id="UP000006548"/>
    </source>
</evidence>
<gene>
    <name evidence="2 3" type="ordered locus">At5g63625</name>
</gene>
<evidence type="ECO:0000313" key="3">
    <source>
        <dbReference type="EMBL" id="ANM70057.1"/>
    </source>
</evidence>
<keyword evidence="4" id="KW-1185">Reference proteome</keyword>
<dbReference type="KEGG" id="ath:AT5G63625"/>
<reference evidence="3 4" key="1">
    <citation type="journal article" date="2000" name="Nature">
        <title>Sequence and analysis of chromosome 5 of the plant Arabidopsis thaliana.</title>
        <authorList>
            <consortium name="Kazusa DNA Research Institute"/>
            <consortium name="Cold Spring Harbor and Washington University in St Louis Sequencing Consortium"/>
            <consortium name="European Union Arabidopsis Genome Sequencing Consortium"/>
            <person name="Tabata S."/>
            <person name="Kaneko T."/>
            <person name="Nakamura Y."/>
            <person name="Kotani H."/>
            <person name="Kato T."/>
            <person name="Asamizu E."/>
            <person name="Miyajima N."/>
            <person name="Sasamoto S."/>
            <person name="Kimura T."/>
            <person name="Hosouchi T."/>
            <person name="Kawashima K."/>
            <person name="Kohara M."/>
            <person name="Matsumoto M."/>
            <person name="Matsuno A."/>
            <person name="Muraki A."/>
            <person name="Nakayama S."/>
            <person name="Nakazaki N."/>
            <person name="Naruo K."/>
            <person name="Okumura S."/>
            <person name="Shinpo S."/>
            <person name="Takeuchi C."/>
            <person name="Wada T."/>
            <person name="Watanabe A."/>
            <person name="Yamada M."/>
            <person name="Yasuda M."/>
            <person name="Sato S."/>
            <person name="de la Bastide M."/>
            <person name="Huang E."/>
            <person name="Spiegel L."/>
            <person name="Gnoj L."/>
            <person name="O'Shaughnessy A."/>
            <person name="Preston R."/>
            <person name="Habermann K."/>
            <person name="Murray J."/>
            <person name="Johnson D."/>
            <person name="Rohlfing T."/>
            <person name="Nelson J."/>
            <person name="Stoneking T."/>
            <person name="Pepin K."/>
            <person name="Spieth J."/>
            <person name="Sekhon M."/>
            <person name="Armstrong J."/>
            <person name="Becker M."/>
            <person name="Belter E."/>
            <person name="Cordum H."/>
            <person name="Cordes M."/>
            <person name="Courtney L."/>
            <person name="Courtney W."/>
            <person name="Dante M."/>
            <person name="Du H."/>
            <person name="Edwards J."/>
            <person name="Fryman J."/>
            <person name="Haakensen B."/>
            <person name="Lamar E."/>
            <person name="Latreille P."/>
            <person name="Leonard S."/>
            <person name="Meyer R."/>
            <person name="Mulvaney E."/>
            <person name="Ozersky P."/>
            <person name="Riley A."/>
            <person name="Strowmatt C."/>
            <person name="Wagner-McPherson C."/>
            <person name="Wollam A."/>
            <person name="Yoakum M."/>
            <person name="Bell M."/>
            <person name="Dedhia N."/>
            <person name="Parnell L."/>
            <person name="Shah R."/>
            <person name="Rodriguez M."/>
            <person name="See L.H."/>
            <person name="Vil D."/>
            <person name="Baker J."/>
            <person name="Kirchoff K."/>
            <person name="Toth K."/>
            <person name="King L."/>
            <person name="Bahret A."/>
            <person name="Miller B."/>
            <person name="Marra M."/>
            <person name="Martienssen R."/>
            <person name="McCombie W.R."/>
            <person name="Wilson R.K."/>
            <person name="Murphy G."/>
            <person name="Bancroft I."/>
            <person name="Volckaert G."/>
            <person name="Wambutt R."/>
            <person name="Dusterhoft A."/>
            <person name="Stiekema W."/>
            <person name="Pohl T."/>
            <person name="Entian K.D."/>
            <person name="Terryn N."/>
            <person name="Hartley N."/>
            <person name="Bent E."/>
            <person name="Johnson S."/>
            <person name="Langham S.A."/>
            <person name="McCullagh B."/>
            <person name="Robben J."/>
            <person name="Grymonprez B."/>
            <person name="Zimmermann W."/>
            <person name="Ramsperger U."/>
            <person name="Wedler H."/>
            <person name="Balke K."/>
            <person name="Wedler E."/>
            <person name="Peters S."/>
            <person name="van Staveren M."/>
            <person name="Dirkse W."/>
            <person name="Mooijman P."/>
            <person name="Lankhorst R.K."/>
            <person name="Weitzenegger T."/>
            <person name="Bothe G."/>
            <person name="Rose M."/>
            <person name="Hauf J."/>
            <person name="Berneiser S."/>
            <person name="Hempel S."/>
            <person name="Feldpausch M."/>
            <person name="Lamberth S."/>
            <person name="Villarroel R."/>
            <person name="Gielen J."/>
            <person name="Ardiles W."/>
            <person name="Bents O."/>
            <person name="Lemcke K."/>
            <person name="Kolesov G."/>
            <person name="Mayer K."/>
            <person name="Rudd S."/>
            <person name="Schoof H."/>
            <person name="Schueller C."/>
            <person name="Zaccaria P."/>
            <person name="Mewes H.W."/>
            <person name="Bevan M."/>
            <person name="Fransz P."/>
        </authorList>
    </citation>
    <scope>NUCLEOTIDE SEQUENCE [LARGE SCALE GENOMIC DNA]</scope>
    <source>
        <strain evidence="4">cv. Columbia</strain>
    </source>
</reference>
<reference evidence="4" key="2">
    <citation type="journal article" date="2017" name="Plant J.">
        <title>Araport11: a complete reannotation of the Arabidopsis thaliana reference genome.</title>
        <authorList>
            <person name="Cheng C.Y."/>
            <person name="Krishnakumar V."/>
            <person name="Chan A.P."/>
            <person name="Thibaud-Nissen F."/>
            <person name="Schobel S."/>
            <person name="Town C.D."/>
        </authorList>
    </citation>
    <scope>GENOME REANNOTATION</scope>
    <source>
        <strain evidence="4">cv. Columbia</strain>
    </source>
</reference>
<accession>A0A1P8BEQ7</accession>
<protein>
    <submittedName>
        <fullName evidence="3">Uncharacterized protein</fullName>
    </submittedName>
</protein>